<accession>A0AAD9T3X3</accession>
<evidence type="ECO:0000256" key="7">
    <source>
        <dbReference type="ARBA" id="ARBA00022801"/>
    </source>
</evidence>
<reference evidence="13" key="1">
    <citation type="submission" date="2023-06" db="EMBL/GenBank/DDBJ databases">
        <title>Draft genome of Marssonina rosae.</title>
        <authorList>
            <person name="Cheng Q."/>
        </authorList>
    </citation>
    <scope>NUCLEOTIDE SEQUENCE</scope>
    <source>
        <strain evidence="13">R4</strain>
    </source>
</reference>
<comment type="cofactor">
    <cofactor evidence="1">
        <name>Zn(2+)</name>
        <dbReference type="ChEBI" id="CHEBI:29105"/>
    </cofactor>
</comment>
<evidence type="ECO:0000313" key="14">
    <source>
        <dbReference type="Proteomes" id="UP001285354"/>
    </source>
</evidence>
<dbReference type="GO" id="GO:0008235">
    <property type="term" value="F:metalloexopeptidase activity"/>
    <property type="evidence" value="ECO:0007669"/>
    <property type="project" value="InterPro"/>
</dbReference>
<dbReference type="Proteomes" id="UP001285354">
    <property type="component" value="Unassembled WGS sequence"/>
</dbReference>
<comment type="caution">
    <text evidence="13">The sequence shown here is derived from an EMBL/GenBank/DDBJ whole genome shotgun (WGS) entry which is preliminary data.</text>
</comment>
<dbReference type="GO" id="GO:0046872">
    <property type="term" value="F:metal ion binding"/>
    <property type="evidence" value="ECO:0007669"/>
    <property type="project" value="UniProtKB-KW"/>
</dbReference>
<dbReference type="GO" id="GO:0004177">
    <property type="term" value="F:aminopeptidase activity"/>
    <property type="evidence" value="ECO:0007669"/>
    <property type="project" value="UniProtKB-KW"/>
</dbReference>
<feature type="signal peptide" evidence="11">
    <location>
        <begin position="1"/>
        <end position="20"/>
    </location>
</feature>
<dbReference type="InterPro" id="IPR045175">
    <property type="entry name" value="M28_fam"/>
</dbReference>
<dbReference type="EMBL" id="JAUBYV010000003">
    <property type="protein sequence ID" value="KAK2628119.1"/>
    <property type="molecule type" value="Genomic_DNA"/>
</dbReference>
<name>A0AAD9T3X3_9HELO</name>
<dbReference type="InterPro" id="IPR007484">
    <property type="entry name" value="Peptidase_M28"/>
</dbReference>
<comment type="similarity">
    <text evidence="10">Belongs to the peptidase M28 family. M28E subfamily.</text>
</comment>
<protein>
    <recommendedName>
        <fullName evidence="11">Peptide hydrolase</fullName>
        <ecNumber evidence="11">3.4.-.-</ecNumber>
    </recommendedName>
</protein>
<keyword evidence="5 11" id="KW-0479">Metal-binding</keyword>
<dbReference type="Gene3D" id="3.40.630.10">
    <property type="entry name" value="Zn peptidases"/>
    <property type="match status" value="1"/>
</dbReference>
<keyword evidence="3" id="KW-0031">Aminopeptidase</keyword>
<dbReference type="EC" id="3.4.-.-" evidence="11"/>
<evidence type="ECO:0000256" key="9">
    <source>
        <dbReference type="ARBA" id="ARBA00023157"/>
    </source>
</evidence>
<gene>
    <name evidence="13" type="ORF">QTJ16_002765</name>
</gene>
<proteinExistence type="inferred from homology"/>
<feature type="domain" description="Peptidase M28" evidence="12">
    <location>
        <begin position="121"/>
        <end position="319"/>
    </location>
</feature>
<organism evidence="13 14">
    <name type="scientific">Diplocarpon rosae</name>
    <dbReference type="NCBI Taxonomy" id="946125"/>
    <lineage>
        <taxon>Eukaryota</taxon>
        <taxon>Fungi</taxon>
        <taxon>Dikarya</taxon>
        <taxon>Ascomycota</taxon>
        <taxon>Pezizomycotina</taxon>
        <taxon>Leotiomycetes</taxon>
        <taxon>Helotiales</taxon>
        <taxon>Drepanopezizaceae</taxon>
        <taxon>Diplocarpon</taxon>
    </lineage>
</organism>
<evidence type="ECO:0000259" key="12">
    <source>
        <dbReference type="Pfam" id="PF04389"/>
    </source>
</evidence>
<keyword evidence="7 11" id="KW-0378">Hydrolase</keyword>
<evidence type="ECO:0000256" key="3">
    <source>
        <dbReference type="ARBA" id="ARBA00022438"/>
    </source>
</evidence>
<keyword evidence="8 11" id="KW-0862">Zinc</keyword>
<dbReference type="GO" id="GO:0006508">
    <property type="term" value="P:proteolysis"/>
    <property type="evidence" value="ECO:0007669"/>
    <property type="project" value="UniProtKB-KW"/>
</dbReference>
<evidence type="ECO:0000256" key="8">
    <source>
        <dbReference type="ARBA" id="ARBA00022833"/>
    </source>
</evidence>
<evidence type="ECO:0000256" key="1">
    <source>
        <dbReference type="ARBA" id="ARBA00001947"/>
    </source>
</evidence>
<dbReference type="AlphaFoldDB" id="A0AAD9T3X3"/>
<dbReference type="PANTHER" id="PTHR12147:SF56">
    <property type="entry name" value="AMINOPEPTIDASE YDR415C-RELATED"/>
    <property type="match status" value="1"/>
</dbReference>
<evidence type="ECO:0000256" key="6">
    <source>
        <dbReference type="ARBA" id="ARBA00022729"/>
    </source>
</evidence>
<evidence type="ECO:0000313" key="13">
    <source>
        <dbReference type="EMBL" id="KAK2628119.1"/>
    </source>
</evidence>
<dbReference type="SUPFAM" id="SSF53187">
    <property type="entry name" value="Zn-dependent exopeptidases"/>
    <property type="match status" value="1"/>
</dbReference>
<keyword evidence="4 11" id="KW-0645">Protease</keyword>
<evidence type="ECO:0000256" key="4">
    <source>
        <dbReference type="ARBA" id="ARBA00022670"/>
    </source>
</evidence>
<keyword evidence="14" id="KW-1185">Reference proteome</keyword>
<dbReference type="PANTHER" id="PTHR12147">
    <property type="entry name" value="METALLOPEPTIDASE M28 FAMILY MEMBER"/>
    <property type="match status" value="1"/>
</dbReference>
<feature type="chain" id="PRO_5041782295" description="Peptide hydrolase" evidence="11">
    <location>
        <begin position="21"/>
        <end position="337"/>
    </location>
</feature>
<comment type="subunit">
    <text evidence="2">Monomer.</text>
</comment>
<dbReference type="Pfam" id="PF04389">
    <property type="entry name" value="Peptidase_M28"/>
    <property type="match status" value="1"/>
</dbReference>
<evidence type="ECO:0000256" key="2">
    <source>
        <dbReference type="ARBA" id="ARBA00011245"/>
    </source>
</evidence>
<evidence type="ECO:0000256" key="10">
    <source>
        <dbReference type="ARBA" id="ARBA00043962"/>
    </source>
</evidence>
<evidence type="ECO:0000256" key="11">
    <source>
        <dbReference type="RuleBase" id="RU361240"/>
    </source>
</evidence>
<sequence>MMHLSSVLPAFVAALPLVAARPPDTTTLETRGHVNPWTSSVITQFPELMYQREFEEVAYRANINGPESWLKTLTEFHNRHHRSSHGAEAGKWLLGQIKSITASNPDIEVTTFQHEFDQPSIIAKIPGTEDELTVIIGTHYDTAAEDVDARAPGANDNGSGVVTHLEALRLFAEAKWQSRNHVEFHFYAGKNGGNLGSKAVLAGYAQRQAEKSGPKVLAFLNQERTGSGPQYRIHICTEYQYTGGESGVLYTHTQKVTEEYFGHYALHDDHCYKRVGDFLSAHDNGFPSVRISAEDVPYFDPERYEDAEHDKLKFIHWFPILRHVYFTIAWAVETSHY</sequence>
<keyword evidence="9" id="KW-1015">Disulfide bond</keyword>
<evidence type="ECO:0000256" key="5">
    <source>
        <dbReference type="ARBA" id="ARBA00022723"/>
    </source>
</evidence>
<keyword evidence="6 11" id="KW-0732">Signal</keyword>